<dbReference type="Proteomes" id="UP000249254">
    <property type="component" value="Unassembled WGS sequence"/>
</dbReference>
<protein>
    <recommendedName>
        <fullName evidence="3">Calcineurin-like phosphoesterase domain-containing protein</fullName>
    </recommendedName>
</protein>
<dbReference type="RefSeq" id="WP_111530622.1">
    <property type="nucleotide sequence ID" value="NZ_QFYQ01000003.1"/>
</dbReference>
<name>A0A328A9W6_9CAUL</name>
<keyword evidence="2" id="KW-1185">Reference proteome</keyword>
<dbReference type="SUPFAM" id="SSF56300">
    <property type="entry name" value="Metallo-dependent phosphatases"/>
    <property type="match status" value="1"/>
</dbReference>
<organism evidence="1 2">
    <name type="scientific">Phenylobacterium soli</name>
    <dbReference type="NCBI Taxonomy" id="2170551"/>
    <lineage>
        <taxon>Bacteria</taxon>
        <taxon>Pseudomonadati</taxon>
        <taxon>Pseudomonadota</taxon>
        <taxon>Alphaproteobacteria</taxon>
        <taxon>Caulobacterales</taxon>
        <taxon>Caulobacteraceae</taxon>
        <taxon>Phenylobacterium</taxon>
    </lineage>
</organism>
<comment type="caution">
    <text evidence="1">The sequence shown here is derived from an EMBL/GenBank/DDBJ whole genome shotgun (WGS) entry which is preliminary data.</text>
</comment>
<gene>
    <name evidence="1" type="ORF">DJ017_19710</name>
</gene>
<evidence type="ECO:0008006" key="3">
    <source>
        <dbReference type="Google" id="ProtNLM"/>
    </source>
</evidence>
<evidence type="ECO:0000313" key="2">
    <source>
        <dbReference type="Proteomes" id="UP000249254"/>
    </source>
</evidence>
<evidence type="ECO:0000313" key="1">
    <source>
        <dbReference type="EMBL" id="RAK51187.1"/>
    </source>
</evidence>
<proteinExistence type="predicted"/>
<dbReference type="OrthoDB" id="8103688at2"/>
<dbReference type="AlphaFoldDB" id="A0A328A9W6"/>
<sequence length="369" mass="40896">MPTPPLRRELAEEAVARVEAQLRAGCVPLGFGGGKSAVEAAARQALEDGWINTVHAFANRVEAARKNYGLEPDWTLYRPARPQQPTPSVMLREAPAPEPSLAVPSGEPVQVLVIPDRHNDPRHEHRLACTTWIARLGSERRPSVVVDLGDAGTFDSCSRHDKNDTLRGRLKPSIRADLDNHLASLQAFEAGRAADWKPKRIKTRGNHEQRLWAFENEHPESEGTHTHTYAEHLLQFGWRERPFGELAYVEGVAFTHAPINGMGRPMGGKTATHRAGAMLTSALVHGHTHQLQVFNDAKMGHQERISVIQAGCALPWGEYESYAMTGPGGWWWGCLMLTVWGGQIVDFEAISMLRLRDRYSGDGADRRAA</sequence>
<dbReference type="EMBL" id="QFYQ01000003">
    <property type="protein sequence ID" value="RAK51187.1"/>
    <property type="molecule type" value="Genomic_DNA"/>
</dbReference>
<dbReference type="InterPro" id="IPR029052">
    <property type="entry name" value="Metallo-depent_PP-like"/>
</dbReference>
<accession>A0A328A9W6</accession>
<reference evidence="2" key="1">
    <citation type="submission" date="2018-05" db="EMBL/GenBank/DDBJ databases">
        <authorList>
            <person name="Li X."/>
        </authorList>
    </citation>
    <scope>NUCLEOTIDE SEQUENCE [LARGE SCALE GENOMIC DNA]</scope>
    <source>
        <strain evidence="2">LX32</strain>
    </source>
</reference>